<dbReference type="Proteomes" id="UP000639973">
    <property type="component" value="Unassembled WGS sequence"/>
</dbReference>
<accession>A0ABQ2GD27</accession>
<gene>
    <name evidence="1" type="ORF">GCM10010840_25450</name>
</gene>
<sequence length="106" mass="11866">MRQRLNQATELRPVLRANKLQEAPVEQVTPVKAEQVFCGLIDALDVRVGAEGKTGCRRVFIQRVLKTVFALQRRDRELKFLILRGQFGPVNLQFVAQGGSGPPVPE</sequence>
<evidence type="ECO:0000313" key="1">
    <source>
        <dbReference type="EMBL" id="GGL86376.1"/>
    </source>
</evidence>
<organism evidence="1 2">
    <name type="scientific">Deinococcus aerolatus</name>
    <dbReference type="NCBI Taxonomy" id="522487"/>
    <lineage>
        <taxon>Bacteria</taxon>
        <taxon>Thermotogati</taxon>
        <taxon>Deinococcota</taxon>
        <taxon>Deinococci</taxon>
        <taxon>Deinococcales</taxon>
        <taxon>Deinococcaceae</taxon>
        <taxon>Deinococcus</taxon>
    </lineage>
</organism>
<comment type="caution">
    <text evidence="1">The sequence shown here is derived from an EMBL/GenBank/DDBJ whole genome shotgun (WGS) entry which is preliminary data.</text>
</comment>
<proteinExistence type="predicted"/>
<keyword evidence="2" id="KW-1185">Reference proteome</keyword>
<reference evidence="2" key="1">
    <citation type="journal article" date="2019" name="Int. J. Syst. Evol. Microbiol.">
        <title>The Global Catalogue of Microorganisms (GCM) 10K type strain sequencing project: providing services to taxonomists for standard genome sequencing and annotation.</title>
        <authorList>
            <consortium name="The Broad Institute Genomics Platform"/>
            <consortium name="The Broad Institute Genome Sequencing Center for Infectious Disease"/>
            <person name="Wu L."/>
            <person name="Ma J."/>
        </authorList>
    </citation>
    <scope>NUCLEOTIDE SEQUENCE [LARGE SCALE GENOMIC DNA]</scope>
    <source>
        <strain evidence="2">JCM 15442</strain>
    </source>
</reference>
<name>A0ABQ2GD27_9DEIO</name>
<protein>
    <submittedName>
        <fullName evidence="1">Uncharacterized protein</fullName>
    </submittedName>
</protein>
<evidence type="ECO:0000313" key="2">
    <source>
        <dbReference type="Proteomes" id="UP000639973"/>
    </source>
</evidence>
<dbReference type="EMBL" id="BMOL01000012">
    <property type="protein sequence ID" value="GGL86376.1"/>
    <property type="molecule type" value="Genomic_DNA"/>
</dbReference>